<dbReference type="InterPro" id="IPR005119">
    <property type="entry name" value="LysR_subst-bd"/>
</dbReference>
<dbReference type="InterPro" id="IPR036388">
    <property type="entry name" value="WH-like_DNA-bd_sf"/>
</dbReference>
<dbReference type="Gene3D" id="3.40.190.290">
    <property type="match status" value="1"/>
</dbReference>
<dbReference type="Pfam" id="PF00126">
    <property type="entry name" value="HTH_1"/>
    <property type="match status" value="1"/>
</dbReference>
<keyword evidence="2" id="KW-0805">Transcription regulation</keyword>
<reference evidence="7" key="1">
    <citation type="submission" date="2019-05" db="EMBL/GenBank/DDBJ databases">
        <title>Complete genome sequencing of Dialister sp. strain 5BBH33.</title>
        <authorList>
            <person name="Sakamoto M."/>
            <person name="Murakami T."/>
            <person name="Mori H."/>
        </authorList>
    </citation>
    <scope>NUCLEOTIDE SEQUENCE [LARGE SCALE GENOMIC DNA]</scope>
    <source>
        <strain evidence="7">5BBH33</strain>
    </source>
</reference>
<evidence type="ECO:0000256" key="1">
    <source>
        <dbReference type="ARBA" id="ARBA00009437"/>
    </source>
</evidence>
<dbReference type="KEGG" id="dho:Dia5BBH33_12970"/>
<dbReference type="PANTHER" id="PTHR30419">
    <property type="entry name" value="HTH-TYPE TRANSCRIPTIONAL REGULATOR YBHD"/>
    <property type="match status" value="1"/>
</dbReference>
<dbReference type="CDD" id="cd05466">
    <property type="entry name" value="PBP2_LTTR_substrate"/>
    <property type="match status" value="1"/>
</dbReference>
<dbReference type="FunFam" id="1.10.10.10:FF:000001">
    <property type="entry name" value="LysR family transcriptional regulator"/>
    <property type="match status" value="1"/>
</dbReference>
<keyword evidence="4" id="KW-0804">Transcription</keyword>
<dbReference type="PRINTS" id="PR00039">
    <property type="entry name" value="HTHLYSR"/>
</dbReference>
<dbReference type="GeneID" id="92716523"/>
<dbReference type="SUPFAM" id="SSF53850">
    <property type="entry name" value="Periplasmic binding protein-like II"/>
    <property type="match status" value="1"/>
</dbReference>
<dbReference type="InterPro" id="IPR050950">
    <property type="entry name" value="HTH-type_LysR_regulators"/>
</dbReference>
<dbReference type="AlphaFoldDB" id="A0A8D4UUS3"/>
<dbReference type="GO" id="GO:0003677">
    <property type="term" value="F:DNA binding"/>
    <property type="evidence" value="ECO:0007669"/>
    <property type="project" value="UniProtKB-KW"/>
</dbReference>
<evidence type="ECO:0000256" key="4">
    <source>
        <dbReference type="ARBA" id="ARBA00023163"/>
    </source>
</evidence>
<keyword evidence="3" id="KW-0238">DNA-binding</keyword>
<dbReference type="Pfam" id="PF03466">
    <property type="entry name" value="LysR_substrate"/>
    <property type="match status" value="1"/>
</dbReference>
<evidence type="ECO:0000256" key="3">
    <source>
        <dbReference type="ARBA" id="ARBA00023125"/>
    </source>
</evidence>
<dbReference type="SUPFAM" id="SSF46785">
    <property type="entry name" value="Winged helix' DNA-binding domain"/>
    <property type="match status" value="1"/>
</dbReference>
<dbReference type="PROSITE" id="PS50931">
    <property type="entry name" value="HTH_LYSR"/>
    <property type="match status" value="1"/>
</dbReference>
<proteinExistence type="inferred from homology"/>
<dbReference type="OrthoDB" id="9803735at2"/>
<dbReference type="PANTHER" id="PTHR30419:SF28">
    <property type="entry name" value="HTH-TYPE TRANSCRIPTIONAL REGULATOR BSDA"/>
    <property type="match status" value="1"/>
</dbReference>
<dbReference type="Proteomes" id="UP000320585">
    <property type="component" value="Chromosome"/>
</dbReference>
<dbReference type="InterPro" id="IPR000847">
    <property type="entry name" value="LysR_HTH_N"/>
</dbReference>
<dbReference type="GO" id="GO:0005829">
    <property type="term" value="C:cytosol"/>
    <property type="evidence" value="ECO:0007669"/>
    <property type="project" value="TreeGrafter"/>
</dbReference>
<organism evidence="6 7">
    <name type="scientific">Dialister hominis</name>
    <dbReference type="NCBI Taxonomy" id="2582419"/>
    <lineage>
        <taxon>Bacteria</taxon>
        <taxon>Bacillati</taxon>
        <taxon>Bacillota</taxon>
        <taxon>Negativicutes</taxon>
        <taxon>Veillonellales</taxon>
        <taxon>Veillonellaceae</taxon>
        <taxon>Dialister</taxon>
    </lineage>
</organism>
<evidence type="ECO:0000259" key="5">
    <source>
        <dbReference type="PROSITE" id="PS50931"/>
    </source>
</evidence>
<evidence type="ECO:0000313" key="6">
    <source>
        <dbReference type="EMBL" id="BBK25362.1"/>
    </source>
</evidence>
<dbReference type="GO" id="GO:0003700">
    <property type="term" value="F:DNA-binding transcription factor activity"/>
    <property type="evidence" value="ECO:0007669"/>
    <property type="project" value="InterPro"/>
</dbReference>
<comment type="similarity">
    <text evidence="1">Belongs to the LysR transcriptional regulatory family.</text>
</comment>
<keyword evidence="7" id="KW-1185">Reference proteome</keyword>
<evidence type="ECO:0000313" key="7">
    <source>
        <dbReference type="Proteomes" id="UP000320585"/>
    </source>
</evidence>
<gene>
    <name evidence="6" type="ORF">Dia5BBH33_12970</name>
</gene>
<dbReference type="EMBL" id="AP019697">
    <property type="protein sequence ID" value="BBK25362.1"/>
    <property type="molecule type" value="Genomic_DNA"/>
</dbReference>
<dbReference type="Gene3D" id="1.10.10.10">
    <property type="entry name" value="Winged helix-like DNA-binding domain superfamily/Winged helix DNA-binding domain"/>
    <property type="match status" value="1"/>
</dbReference>
<name>A0A8D4UUS3_9FIRM</name>
<evidence type="ECO:0000256" key="2">
    <source>
        <dbReference type="ARBA" id="ARBA00023015"/>
    </source>
</evidence>
<protein>
    <submittedName>
        <fullName evidence="6">LysR family transcriptional regulator</fullName>
    </submittedName>
</protein>
<dbReference type="InterPro" id="IPR036390">
    <property type="entry name" value="WH_DNA-bd_sf"/>
</dbReference>
<feature type="domain" description="HTH lysR-type" evidence="5">
    <location>
        <begin position="3"/>
        <end position="60"/>
    </location>
</feature>
<accession>A0A8D4UUS3</accession>
<sequence length="305" mass="34937">MKINFTSLMYFQKVAELEHLTKAAEALHIAQPALSRTIRSMEEELDVSLFTHQGRNIHLTRDGHILLKYTNKILRSLDDLRQELQDSRDLQQLTVKLAIMSSSRLIPAFLMKFKEEYPETILEIVPQNSDSANASRTDLTLFSSLKHIDNDHTITLFRENLVMVFPTGTPYAHLPYVNLHDLSDMDFIMPPKGFLLRKTVEAYCKKAGFTPKVILESDNPDTVGEFIRAGLGSALVPQMTWHNAQIHNVALPVGDQECHRDLNISWKTDSKLSLSAVLLREYIVDHFWEFVRDNANKTFPMQKGM</sequence>
<dbReference type="RefSeq" id="WP_143332611.1">
    <property type="nucleotide sequence ID" value="NZ_AP019697.1"/>
</dbReference>